<evidence type="ECO:0000256" key="2">
    <source>
        <dbReference type="ARBA" id="ARBA00022490"/>
    </source>
</evidence>
<evidence type="ECO:0000256" key="3">
    <source>
        <dbReference type="ARBA" id="ARBA00022756"/>
    </source>
</evidence>
<keyword evidence="7" id="KW-1185">Reference proteome</keyword>
<dbReference type="InterPro" id="IPR029058">
    <property type="entry name" value="AB_hydrolase_fold"/>
</dbReference>
<dbReference type="InterPro" id="IPR010076">
    <property type="entry name" value="BioH"/>
</dbReference>
<protein>
    <submittedName>
        <fullName evidence="6">Pimeloyl-ACP methyl ester esterase BioH</fullName>
        <ecNumber evidence="6">3.1.1.85</ecNumber>
    </submittedName>
</protein>
<dbReference type="EMBL" id="CP091511">
    <property type="protein sequence ID" value="UOO90955.1"/>
    <property type="molecule type" value="Genomic_DNA"/>
</dbReference>
<evidence type="ECO:0000256" key="1">
    <source>
        <dbReference type="ARBA" id="ARBA00022487"/>
    </source>
</evidence>
<keyword evidence="4 6" id="KW-0378">Hydrolase</keyword>
<accession>A0ABY4E5B4</accession>
<evidence type="ECO:0000256" key="4">
    <source>
        <dbReference type="ARBA" id="ARBA00022801"/>
    </source>
</evidence>
<keyword evidence="1" id="KW-0719">Serine esterase</keyword>
<feature type="domain" description="AB hydrolase-1" evidence="5">
    <location>
        <begin position="6"/>
        <end position="230"/>
    </location>
</feature>
<keyword evidence="3" id="KW-0093">Biotin biosynthesis</keyword>
<dbReference type="GO" id="GO:0090499">
    <property type="term" value="F:pimelyl-[acyl-carrier protein] methyl ester esterase activity"/>
    <property type="evidence" value="ECO:0007669"/>
    <property type="project" value="UniProtKB-EC"/>
</dbReference>
<evidence type="ECO:0000259" key="5">
    <source>
        <dbReference type="Pfam" id="PF00561"/>
    </source>
</evidence>
<dbReference type="SUPFAM" id="SSF53474">
    <property type="entry name" value="alpha/beta-Hydrolases"/>
    <property type="match status" value="1"/>
</dbReference>
<evidence type="ECO:0000313" key="7">
    <source>
        <dbReference type="Proteomes" id="UP000832011"/>
    </source>
</evidence>
<dbReference type="RefSeq" id="WP_058305269.1">
    <property type="nucleotide sequence ID" value="NZ_CABKVG010000006.1"/>
</dbReference>
<evidence type="ECO:0000313" key="6">
    <source>
        <dbReference type="EMBL" id="UOO90955.1"/>
    </source>
</evidence>
<dbReference type="Pfam" id="PF00561">
    <property type="entry name" value="Abhydrolase_1"/>
    <property type="match status" value="1"/>
</dbReference>
<dbReference type="PANTHER" id="PTHR43798">
    <property type="entry name" value="MONOACYLGLYCEROL LIPASE"/>
    <property type="match status" value="1"/>
</dbReference>
<dbReference type="InterPro" id="IPR050266">
    <property type="entry name" value="AB_hydrolase_sf"/>
</dbReference>
<proteinExistence type="predicted"/>
<organism evidence="6 7">
    <name type="scientific">Vitreoscilla massiliensis</name>
    <dbReference type="NCBI Taxonomy" id="1689272"/>
    <lineage>
        <taxon>Bacteria</taxon>
        <taxon>Pseudomonadati</taxon>
        <taxon>Pseudomonadota</taxon>
        <taxon>Betaproteobacteria</taxon>
        <taxon>Neisseriales</taxon>
        <taxon>Neisseriaceae</taxon>
        <taxon>Vitreoscilla</taxon>
    </lineage>
</organism>
<dbReference type="PANTHER" id="PTHR43798:SF31">
    <property type="entry name" value="AB HYDROLASE SUPERFAMILY PROTEIN YCLE"/>
    <property type="match status" value="1"/>
</dbReference>
<keyword evidence="2" id="KW-0963">Cytoplasm</keyword>
<dbReference type="InterPro" id="IPR000073">
    <property type="entry name" value="AB_hydrolase_1"/>
</dbReference>
<reference evidence="6 7" key="1">
    <citation type="journal article" date="2022" name="Res Sq">
        <title>Evolution of multicellular longitudinally dividing oral cavity symbionts (Neisseriaceae).</title>
        <authorList>
            <person name="Nyongesa S."/>
            <person name="Weber P."/>
            <person name="Bernet E."/>
            <person name="Pullido F."/>
            <person name="Nieckarz M."/>
            <person name="Delaby M."/>
            <person name="Nieves C."/>
            <person name="Viehboeck T."/>
            <person name="Krause N."/>
            <person name="Rivera-Millot A."/>
            <person name="Nakamura A."/>
            <person name="Vischer N."/>
            <person name="VanNieuwenhze M."/>
            <person name="Brun Y."/>
            <person name="Cava F."/>
            <person name="Bulgheresi S."/>
            <person name="Veyrier F."/>
        </authorList>
    </citation>
    <scope>NUCLEOTIDE SEQUENCE [LARGE SCALE GENOMIC DNA]</scope>
    <source>
        <strain evidence="6 7">SN4</strain>
    </source>
</reference>
<sequence>MSLTSPIVLIHGWAANHHVYDDFRQYLPDVPILAPDLPGHGADVRTHFDAAAFADELAAQIDVPANVVAWSLGGQVAMQLALRHPDKVASLCLCATFAKLLQADGYEAGLKESKLLGMIPVFQADYPKTMTQFLQLQILYTPERKTAVQAILPAVTAYAAPTALQSAQEYAGHADLRADLARISVPVLCVYGDKDTITPARLGEYLRQHLAHARLLLIKKAVHAPFISHPQLMAAALQEFWSQHEA</sequence>
<dbReference type="Gene3D" id="3.40.50.1820">
    <property type="entry name" value="alpha/beta hydrolase"/>
    <property type="match status" value="1"/>
</dbReference>
<dbReference type="Proteomes" id="UP000832011">
    <property type="component" value="Chromosome"/>
</dbReference>
<dbReference type="NCBIfam" id="TIGR01738">
    <property type="entry name" value="bioH"/>
    <property type="match status" value="1"/>
</dbReference>
<dbReference type="EC" id="3.1.1.85" evidence="6"/>
<gene>
    <name evidence="6" type="primary">bioH</name>
    <name evidence="6" type="ORF">LVJ82_08335</name>
</gene>
<name>A0ABY4E5B4_9NEIS</name>